<protein>
    <submittedName>
        <fullName evidence="3">Uncharacterized protein</fullName>
    </submittedName>
</protein>
<dbReference type="SMART" id="SM00028">
    <property type="entry name" value="TPR"/>
    <property type="match status" value="2"/>
</dbReference>
<sequence>MKNFSKSDYLKSEYNKINNLFLSGKFDIVIEKSKKLIKKNPTQIPFYNFLALSYREKGKIFLAEEILLNALKISPNSQSVLINLGSTYRVLIEFDKSEKFLKKVLSINPNNIHALTNYANLKKDTG</sequence>
<dbReference type="SUPFAM" id="SSF48452">
    <property type="entry name" value="TPR-like"/>
    <property type="match status" value="1"/>
</dbReference>
<evidence type="ECO:0000256" key="2">
    <source>
        <dbReference type="ARBA" id="ARBA00022803"/>
    </source>
</evidence>
<dbReference type="EMBL" id="UINC01015971">
    <property type="protein sequence ID" value="SVA66849.1"/>
    <property type="molecule type" value="Genomic_DNA"/>
</dbReference>
<organism evidence="3">
    <name type="scientific">marine metagenome</name>
    <dbReference type="NCBI Taxonomy" id="408172"/>
    <lineage>
        <taxon>unclassified sequences</taxon>
        <taxon>metagenomes</taxon>
        <taxon>ecological metagenomes</taxon>
    </lineage>
</organism>
<name>A0A381XQ14_9ZZZZ</name>
<evidence type="ECO:0000256" key="1">
    <source>
        <dbReference type="ARBA" id="ARBA00022737"/>
    </source>
</evidence>
<dbReference type="InterPro" id="IPR011990">
    <property type="entry name" value="TPR-like_helical_dom_sf"/>
</dbReference>
<dbReference type="PANTHER" id="PTHR45586">
    <property type="entry name" value="TPR REPEAT-CONTAINING PROTEIN PA4667"/>
    <property type="match status" value="1"/>
</dbReference>
<keyword evidence="2" id="KW-0802">TPR repeat</keyword>
<dbReference type="Pfam" id="PF13181">
    <property type="entry name" value="TPR_8"/>
    <property type="match status" value="2"/>
</dbReference>
<keyword evidence="1" id="KW-0677">Repeat</keyword>
<dbReference type="InterPro" id="IPR051012">
    <property type="entry name" value="CellSynth/LPSAsmb/PSIAsmb"/>
</dbReference>
<dbReference type="InterPro" id="IPR019734">
    <property type="entry name" value="TPR_rpt"/>
</dbReference>
<reference evidence="3" key="1">
    <citation type="submission" date="2018-05" db="EMBL/GenBank/DDBJ databases">
        <authorList>
            <person name="Lanie J.A."/>
            <person name="Ng W.-L."/>
            <person name="Kazmierczak K.M."/>
            <person name="Andrzejewski T.M."/>
            <person name="Davidsen T.M."/>
            <person name="Wayne K.J."/>
            <person name="Tettelin H."/>
            <person name="Glass J.I."/>
            <person name="Rusch D."/>
            <person name="Podicherti R."/>
            <person name="Tsui H.-C.T."/>
            <person name="Winkler M.E."/>
        </authorList>
    </citation>
    <scope>NUCLEOTIDE SEQUENCE</scope>
</reference>
<proteinExistence type="predicted"/>
<dbReference type="Gene3D" id="1.25.40.10">
    <property type="entry name" value="Tetratricopeptide repeat domain"/>
    <property type="match status" value="1"/>
</dbReference>
<dbReference type="PROSITE" id="PS50005">
    <property type="entry name" value="TPR"/>
    <property type="match status" value="1"/>
</dbReference>
<gene>
    <name evidence="3" type="ORF">METZ01_LOCUS119703</name>
</gene>
<feature type="non-terminal residue" evidence="3">
    <location>
        <position position="126"/>
    </location>
</feature>
<accession>A0A381XQ14</accession>
<dbReference type="AlphaFoldDB" id="A0A381XQ14"/>
<evidence type="ECO:0000313" key="3">
    <source>
        <dbReference type="EMBL" id="SVA66849.1"/>
    </source>
</evidence>
<dbReference type="PANTHER" id="PTHR45586:SF1">
    <property type="entry name" value="LIPOPOLYSACCHARIDE ASSEMBLY PROTEIN B"/>
    <property type="match status" value="1"/>
</dbReference>